<dbReference type="HOGENOM" id="CLU_1610485_0_0_1"/>
<dbReference type="Gene3D" id="1.20.1280.50">
    <property type="match status" value="1"/>
</dbReference>
<organism evidence="1 2">
    <name type="scientific">Botryobasidium botryosum (strain FD-172 SS1)</name>
    <dbReference type="NCBI Taxonomy" id="930990"/>
    <lineage>
        <taxon>Eukaryota</taxon>
        <taxon>Fungi</taxon>
        <taxon>Dikarya</taxon>
        <taxon>Basidiomycota</taxon>
        <taxon>Agaricomycotina</taxon>
        <taxon>Agaricomycetes</taxon>
        <taxon>Cantharellales</taxon>
        <taxon>Botryobasidiaceae</taxon>
        <taxon>Botryobasidium</taxon>
    </lineage>
</organism>
<dbReference type="Proteomes" id="UP000027195">
    <property type="component" value="Unassembled WGS sequence"/>
</dbReference>
<gene>
    <name evidence="1" type="ORF">BOTBODRAFT_272797</name>
</gene>
<protein>
    <submittedName>
        <fullName evidence="1">Uncharacterized protein</fullName>
    </submittedName>
</protein>
<dbReference type="AlphaFoldDB" id="A0A067MJS0"/>
<sequence length="165" mass="18059">MASKTEPETESIVAEIVPPFVQTPTDRIRQSCGIHAEYESLIEALQPASNARNTNALSALRYRQNQLAPVNRLPSEILLLIFASAIEPAHDHKYSPTGCHPICISGVCQRWRAVALGVPQLWACIDARGPRSLRDILASRSGNVPLHISVGLSKDPAIEDDRVAY</sequence>
<accession>A0A067MJS0</accession>
<evidence type="ECO:0000313" key="1">
    <source>
        <dbReference type="EMBL" id="KDQ15789.1"/>
    </source>
</evidence>
<dbReference type="OrthoDB" id="3266451at2759"/>
<dbReference type="InParanoid" id="A0A067MJS0"/>
<name>A0A067MJS0_BOTB1</name>
<evidence type="ECO:0000313" key="2">
    <source>
        <dbReference type="Proteomes" id="UP000027195"/>
    </source>
</evidence>
<dbReference type="STRING" id="930990.A0A067MJS0"/>
<dbReference type="EMBL" id="KL198030">
    <property type="protein sequence ID" value="KDQ15789.1"/>
    <property type="molecule type" value="Genomic_DNA"/>
</dbReference>
<reference evidence="2" key="1">
    <citation type="journal article" date="2014" name="Proc. Natl. Acad. Sci. U.S.A.">
        <title>Extensive sampling of basidiomycete genomes demonstrates inadequacy of the white-rot/brown-rot paradigm for wood decay fungi.</title>
        <authorList>
            <person name="Riley R."/>
            <person name="Salamov A.A."/>
            <person name="Brown D.W."/>
            <person name="Nagy L.G."/>
            <person name="Floudas D."/>
            <person name="Held B.W."/>
            <person name="Levasseur A."/>
            <person name="Lombard V."/>
            <person name="Morin E."/>
            <person name="Otillar R."/>
            <person name="Lindquist E.A."/>
            <person name="Sun H."/>
            <person name="LaButti K.M."/>
            <person name="Schmutz J."/>
            <person name="Jabbour D."/>
            <person name="Luo H."/>
            <person name="Baker S.E."/>
            <person name="Pisabarro A.G."/>
            <person name="Walton J.D."/>
            <person name="Blanchette R.A."/>
            <person name="Henrissat B."/>
            <person name="Martin F."/>
            <person name="Cullen D."/>
            <person name="Hibbett D.S."/>
            <person name="Grigoriev I.V."/>
        </authorList>
    </citation>
    <scope>NUCLEOTIDE SEQUENCE [LARGE SCALE GENOMIC DNA]</scope>
    <source>
        <strain evidence="2">FD-172 SS1</strain>
    </source>
</reference>
<proteinExistence type="predicted"/>
<keyword evidence="2" id="KW-1185">Reference proteome</keyword>